<keyword evidence="1" id="KW-0732">Signal</keyword>
<keyword evidence="3" id="KW-1185">Reference proteome</keyword>
<organism evidence="2 3">
    <name type="scientific">Polaromonas naphthalenivorans (strain CJ2)</name>
    <dbReference type="NCBI Taxonomy" id="365044"/>
    <lineage>
        <taxon>Bacteria</taxon>
        <taxon>Pseudomonadati</taxon>
        <taxon>Pseudomonadota</taxon>
        <taxon>Betaproteobacteria</taxon>
        <taxon>Burkholderiales</taxon>
        <taxon>Comamonadaceae</taxon>
        <taxon>Polaromonas</taxon>
    </lineage>
</organism>
<proteinExistence type="predicted"/>
<name>A1VIK1_POLNA</name>
<dbReference type="KEGG" id="pna:Pnap_0154"/>
<feature type="signal peptide" evidence="1">
    <location>
        <begin position="1"/>
        <end position="19"/>
    </location>
</feature>
<dbReference type="AlphaFoldDB" id="A1VIK1"/>
<accession>A1VIK1</accession>
<dbReference type="OrthoDB" id="8795352at2"/>
<feature type="chain" id="PRO_5002639101" evidence="1">
    <location>
        <begin position="20"/>
        <end position="111"/>
    </location>
</feature>
<reference evidence="3" key="1">
    <citation type="journal article" date="2009" name="Environ. Microbiol.">
        <title>The genome of Polaromonas naphthalenivorans strain CJ2, isolated from coal tar-contaminated sediment, reveals physiological and metabolic versatility and evolution through extensive horizontal gene transfer.</title>
        <authorList>
            <person name="Yagi J.M."/>
            <person name="Sims D."/>
            <person name="Brettin T."/>
            <person name="Bruce D."/>
            <person name="Madsen E.L."/>
        </authorList>
    </citation>
    <scope>NUCLEOTIDE SEQUENCE [LARGE SCALE GENOMIC DNA]</scope>
    <source>
        <strain evidence="3">CJ2</strain>
    </source>
</reference>
<evidence type="ECO:0000313" key="2">
    <source>
        <dbReference type="EMBL" id="ABM35479.1"/>
    </source>
</evidence>
<dbReference type="EMBL" id="CP000529">
    <property type="protein sequence ID" value="ABM35479.1"/>
    <property type="molecule type" value="Genomic_DNA"/>
</dbReference>
<evidence type="ECO:0000313" key="3">
    <source>
        <dbReference type="Proteomes" id="UP000000644"/>
    </source>
</evidence>
<protein>
    <submittedName>
        <fullName evidence="2">Uncharacterized protein</fullName>
    </submittedName>
</protein>
<dbReference type="RefSeq" id="WP_011799589.1">
    <property type="nucleotide sequence ID" value="NC_008781.1"/>
</dbReference>
<dbReference type="STRING" id="365044.Pnap_0154"/>
<gene>
    <name evidence="2" type="ordered locus">Pnap_0154</name>
</gene>
<dbReference type="HOGENOM" id="CLU_2166670_0_0_4"/>
<evidence type="ECO:0000256" key="1">
    <source>
        <dbReference type="SAM" id="SignalP"/>
    </source>
</evidence>
<sequence length="111" mass="12357">MKKPTLLLILIFCSGGVLAQVNIDRIPLGSGTPGNDGVENAVEWDLNLYHAPQYMPGHPTASTIFPRAISVLCMEKETGLHCKGYNWLPEMGRTEYLMIRPMIVKEFPAQN</sequence>
<dbReference type="Proteomes" id="UP000000644">
    <property type="component" value="Chromosome"/>
</dbReference>
<dbReference type="eggNOG" id="ENOG503393U">
    <property type="taxonomic scope" value="Bacteria"/>
</dbReference>